<dbReference type="PANTHER" id="PTHR39087">
    <property type="entry name" value="UPF0104 MEMBRANE PROTEIN MJ1595"/>
    <property type="match status" value="1"/>
</dbReference>
<dbReference type="GO" id="GO:0046677">
    <property type="term" value="P:response to antibiotic"/>
    <property type="evidence" value="ECO:0007669"/>
    <property type="project" value="UniProtKB-KW"/>
</dbReference>
<evidence type="ECO:0000256" key="4">
    <source>
        <dbReference type="ARBA" id="ARBA00022989"/>
    </source>
</evidence>
<evidence type="ECO:0000256" key="3">
    <source>
        <dbReference type="ARBA" id="ARBA00022692"/>
    </source>
</evidence>
<dbReference type="EC" id="2.3.2.3" evidence="6"/>
<keyword evidence="3 6" id="KW-0812">Transmembrane</keyword>
<dbReference type="GO" id="GO:0005886">
    <property type="term" value="C:plasma membrane"/>
    <property type="evidence" value="ECO:0007669"/>
    <property type="project" value="UniProtKB-SubCell"/>
</dbReference>
<keyword evidence="5 6" id="KW-0472">Membrane</keyword>
<evidence type="ECO:0000313" key="7">
    <source>
        <dbReference type="EMBL" id="GEN32662.1"/>
    </source>
</evidence>
<dbReference type="PANTHER" id="PTHR39087:SF2">
    <property type="entry name" value="UPF0104 MEMBRANE PROTEIN MJ1595"/>
    <property type="match status" value="1"/>
</dbReference>
<dbReference type="Proteomes" id="UP000321157">
    <property type="component" value="Unassembled WGS sequence"/>
</dbReference>
<organism evidence="7 8">
    <name type="scientific">Aneurinibacillus danicus</name>
    <dbReference type="NCBI Taxonomy" id="267746"/>
    <lineage>
        <taxon>Bacteria</taxon>
        <taxon>Bacillati</taxon>
        <taxon>Bacillota</taxon>
        <taxon>Bacilli</taxon>
        <taxon>Bacillales</taxon>
        <taxon>Paenibacillaceae</taxon>
        <taxon>Aneurinibacillus group</taxon>
        <taxon>Aneurinibacillus</taxon>
    </lineage>
</organism>
<feature type="transmembrane region" description="Helical" evidence="6">
    <location>
        <begin position="268"/>
        <end position="291"/>
    </location>
</feature>
<comment type="subcellular location">
    <subcellularLocation>
        <location evidence="1 6">Cell membrane</location>
        <topology evidence="1 6">Multi-pass membrane protein</topology>
    </subcellularLocation>
</comment>
<evidence type="ECO:0000256" key="5">
    <source>
        <dbReference type="ARBA" id="ARBA00023136"/>
    </source>
</evidence>
<feature type="transmembrane region" description="Helical" evidence="6">
    <location>
        <begin position="124"/>
        <end position="143"/>
    </location>
</feature>
<proteinExistence type="inferred from homology"/>
<keyword evidence="8" id="KW-1185">Reference proteome</keyword>
<reference evidence="7 8" key="1">
    <citation type="submission" date="2019-07" db="EMBL/GenBank/DDBJ databases">
        <title>Whole genome shotgun sequence of Aneurinibacillus danicus NBRC 102444.</title>
        <authorList>
            <person name="Hosoyama A."/>
            <person name="Uohara A."/>
            <person name="Ohji S."/>
            <person name="Ichikawa N."/>
        </authorList>
    </citation>
    <scope>NUCLEOTIDE SEQUENCE [LARGE SCALE GENOMIC DNA]</scope>
    <source>
        <strain evidence="7 8">NBRC 102444</strain>
    </source>
</reference>
<keyword evidence="6" id="KW-0046">Antibiotic resistance</keyword>
<keyword evidence="6" id="KW-0808">Transferase</keyword>
<name>A0A511V665_9BACL</name>
<gene>
    <name evidence="6" type="primary">mprF</name>
    <name evidence="7" type="ORF">ADA01nite_01220</name>
</gene>
<feature type="transmembrane region" description="Helical" evidence="6">
    <location>
        <begin position="44"/>
        <end position="62"/>
    </location>
</feature>
<keyword evidence="6" id="KW-0443">Lipid metabolism</keyword>
<dbReference type="AlphaFoldDB" id="A0A511V665"/>
<protein>
    <recommendedName>
        <fullName evidence="6">Phosphatidylglycerol lysyltransferase</fullName>
        <ecNumber evidence="6">2.3.2.3</ecNumber>
    </recommendedName>
    <alternativeName>
        <fullName evidence="6">Lysylphosphatidylglycerol synthase</fullName>
    </alternativeName>
</protein>
<evidence type="ECO:0000256" key="2">
    <source>
        <dbReference type="ARBA" id="ARBA00022475"/>
    </source>
</evidence>
<keyword evidence="4 6" id="KW-1133">Transmembrane helix</keyword>
<comment type="caution">
    <text evidence="7">The sequence shown here is derived from an EMBL/GenBank/DDBJ whole genome shotgun (WGS) entry which is preliminary data.</text>
</comment>
<evidence type="ECO:0000256" key="1">
    <source>
        <dbReference type="ARBA" id="ARBA00004651"/>
    </source>
</evidence>
<feature type="transmembrane region" description="Helical" evidence="6">
    <location>
        <begin position="6"/>
        <end position="32"/>
    </location>
</feature>
<dbReference type="Pfam" id="PF03706">
    <property type="entry name" value="LPG_synthase_TM"/>
    <property type="match status" value="1"/>
</dbReference>
<dbReference type="EMBL" id="BJXX01000011">
    <property type="protein sequence ID" value="GEN32662.1"/>
    <property type="molecule type" value="Genomic_DNA"/>
</dbReference>
<dbReference type="GO" id="GO:0050071">
    <property type="term" value="F:phosphatidylglycerol lysyltransferase activity"/>
    <property type="evidence" value="ECO:0007669"/>
    <property type="project" value="UniProtKB-EC"/>
</dbReference>
<keyword evidence="2" id="KW-1003">Cell membrane</keyword>
<evidence type="ECO:0000256" key="6">
    <source>
        <dbReference type="RuleBase" id="RU363042"/>
    </source>
</evidence>
<dbReference type="InterPro" id="IPR022791">
    <property type="entry name" value="L-PG_synthase/AglD"/>
</dbReference>
<sequence length="312" mass="34856">MQIKLIGIWVVRALLLGAFLALTLYVFDWLLIRRQSATLLARPGWLIWMTAMYISAFALRAWAWRTYLQRRVSFADCMHGLFYSLFLNHILPIKVGDAVRIGYIATRQAITWDEAAHSVVVLRLLDMLVLGAIAATGMLALGLALSTAFFWFFLAASVAGCGAVYMWLRTKPYAFWEKHLRLLQSGLAGSGGILVIGTTFVSWLLEAWVVVGVIRAINLELSFVQGVWANSMTIAGQVFHFTPGGVGTYESVMSFTLAALGIRFQDAYIVALLSHGFKFAFSYVVGAYVLLRVPISFHQICDWIGKKKNRNE</sequence>
<evidence type="ECO:0000313" key="8">
    <source>
        <dbReference type="Proteomes" id="UP000321157"/>
    </source>
</evidence>
<dbReference type="RefSeq" id="WP_170230049.1">
    <property type="nucleotide sequence ID" value="NZ_BJXX01000011.1"/>
</dbReference>
<accession>A0A511V665</accession>
<dbReference type="GO" id="GO:0006629">
    <property type="term" value="P:lipid metabolic process"/>
    <property type="evidence" value="ECO:0007669"/>
    <property type="project" value="UniProtKB-KW"/>
</dbReference>
<comment type="function">
    <text evidence="6">Catalyzes the transfer of a lysyl group from L-lysyl-tRNA(Lys) to membrane-bound phosphatidylglycerol (PG), which produces lysylphosphatidylglycerol (LPG), a major component of the bacterial membrane with a positive net charge. LPG synthesis contributes to bacterial virulence as it is involved in the resistance mechanism against cationic antimicrobial peptides (CAMP) produces by the host's immune system (defensins, cathelicidins) and by the competing microorganisms.</text>
</comment>
<comment type="similarity">
    <text evidence="6">Belongs to the LPG synthase family.</text>
</comment>
<feature type="transmembrane region" description="Helical" evidence="6">
    <location>
        <begin position="82"/>
        <end position="103"/>
    </location>
</feature>
<comment type="catalytic activity">
    <reaction evidence="6">
        <text>L-lysyl-tRNA(Lys) + a 1,2-diacyl-sn-glycero-3-phospho-(1'-sn-glycerol) = a 1,2-diacyl-sn-glycero-3-phospho-1'-(3'-O-L-lysyl)-sn-glycerol + tRNA(Lys)</text>
        <dbReference type="Rhea" id="RHEA:10668"/>
        <dbReference type="Rhea" id="RHEA-COMP:9696"/>
        <dbReference type="Rhea" id="RHEA-COMP:9697"/>
        <dbReference type="ChEBI" id="CHEBI:64716"/>
        <dbReference type="ChEBI" id="CHEBI:75792"/>
        <dbReference type="ChEBI" id="CHEBI:78442"/>
        <dbReference type="ChEBI" id="CHEBI:78529"/>
        <dbReference type="EC" id="2.3.2.3"/>
    </reaction>
</comment>
<feature type="transmembrane region" description="Helical" evidence="6">
    <location>
        <begin position="149"/>
        <end position="168"/>
    </location>
</feature>